<dbReference type="Proteomes" id="UP000095280">
    <property type="component" value="Unplaced"/>
</dbReference>
<dbReference type="Pfam" id="PF00226">
    <property type="entry name" value="DnaJ"/>
    <property type="match status" value="1"/>
</dbReference>
<keyword evidence="4" id="KW-0747">Spliceosome</keyword>
<dbReference type="PANTHER" id="PTHR23329:SF1">
    <property type="entry name" value="TUFTELIN-INTERACTING PROTEIN 11"/>
    <property type="match status" value="1"/>
</dbReference>
<evidence type="ECO:0000259" key="9">
    <source>
        <dbReference type="PROSITE" id="PS50174"/>
    </source>
</evidence>
<feature type="region of interest" description="Disordered" evidence="7">
    <location>
        <begin position="118"/>
        <end position="142"/>
    </location>
</feature>
<dbReference type="AlphaFoldDB" id="A0A1I8FY55"/>
<dbReference type="SUPFAM" id="SSF46565">
    <property type="entry name" value="Chaperone J-domain"/>
    <property type="match status" value="1"/>
</dbReference>
<dbReference type="InterPro" id="IPR022783">
    <property type="entry name" value="GCFC_dom"/>
</dbReference>
<protein>
    <submittedName>
        <fullName evidence="11">J domain-containing protein</fullName>
    </submittedName>
</protein>
<dbReference type="PANTHER" id="PTHR23329">
    <property type="entry name" value="TUFTELIN-INTERACTING PROTEIN 11-RELATED"/>
    <property type="match status" value="1"/>
</dbReference>
<feature type="compositionally biased region" description="Basic and acidic residues" evidence="7">
    <location>
        <begin position="466"/>
        <end position="475"/>
    </location>
</feature>
<dbReference type="Pfam" id="PF01585">
    <property type="entry name" value="G-patch"/>
    <property type="match status" value="1"/>
</dbReference>
<dbReference type="InterPro" id="IPR001623">
    <property type="entry name" value="DnaJ_domain"/>
</dbReference>
<dbReference type="SMART" id="SM00443">
    <property type="entry name" value="G_patch"/>
    <property type="match status" value="1"/>
</dbReference>
<dbReference type="Pfam" id="PF07842">
    <property type="entry name" value="GCFC"/>
    <property type="match status" value="1"/>
</dbReference>
<comment type="similarity">
    <text evidence="2">Belongs to the TFP11/STIP family.</text>
</comment>
<dbReference type="Pfam" id="PF12457">
    <property type="entry name" value="TIP_N"/>
    <property type="match status" value="1"/>
</dbReference>
<dbReference type="SMART" id="SM00271">
    <property type="entry name" value="DnaJ"/>
    <property type="match status" value="1"/>
</dbReference>
<reference evidence="11" key="1">
    <citation type="submission" date="2016-11" db="UniProtKB">
        <authorList>
            <consortium name="WormBaseParasite"/>
        </authorList>
    </citation>
    <scope>IDENTIFICATION</scope>
</reference>
<proteinExistence type="inferred from homology"/>
<dbReference type="CDD" id="cd06257">
    <property type="entry name" value="DnaJ"/>
    <property type="match status" value="1"/>
</dbReference>
<name>A0A1I8FY55_9PLAT</name>
<dbReference type="InterPro" id="IPR000467">
    <property type="entry name" value="G_patch_dom"/>
</dbReference>
<evidence type="ECO:0000259" key="8">
    <source>
        <dbReference type="PROSITE" id="PS50076"/>
    </source>
</evidence>
<evidence type="ECO:0000313" key="10">
    <source>
        <dbReference type="Proteomes" id="UP000095280"/>
    </source>
</evidence>
<feature type="region of interest" description="Disordered" evidence="7">
    <location>
        <begin position="379"/>
        <end position="503"/>
    </location>
</feature>
<dbReference type="Gene3D" id="1.10.287.110">
    <property type="entry name" value="DnaJ domain"/>
    <property type="match status" value="1"/>
</dbReference>
<feature type="domain" description="J" evidence="8">
    <location>
        <begin position="22"/>
        <end position="87"/>
    </location>
</feature>
<dbReference type="WBParaSite" id="maker-uti_cns_0000324-snap-gene-0.2-mRNA-1">
    <property type="protein sequence ID" value="maker-uti_cns_0000324-snap-gene-0.2-mRNA-1"/>
    <property type="gene ID" value="maker-uti_cns_0000324-snap-gene-0.2"/>
</dbReference>
<keyword evidence="3" id="KW-0507">mRNA processing</keyword>
<dbReference type="InterPro" id="IPR022159">
    <property type="entry name" value="STIP/TFIP11_N"/>
</dbReference>
<keyword evidence="6" id="KW-0539">Nucleus</keyword>
<dbReference type="GO" id="GO:0071008">
    <property type="term" value="C:U2-type post-mRNA release spliceosomal complex"/>
    <property type="evidence" value="ECO:0007669"/>
    <property type="project" value="TreeGrafter"/>
</dbReference>
<dbReference type="Gene3D" id="3.30.70.330">
    <property type="match status" value="1"/>
</dbReference>
<evidence type="ECO:0000256" key="6">
    <source>
        <dbReference type="ARBA" id="ARBA00023242"/>
    </source>
</evidence>
<evidence type="ECO:0000256" key="7">
    <source>
        <dbReference type="SAM" id="MobiDB-lite"/>
    </source>
</evidence>
<feature type="compositionally biased region" description="Low complexity" evidence="7">
    <location>
        <begin position="118"/>
        <end position="128"/>
    </location>
</feature>
<feature type="compositionally biased region" description="Acidic residues" evidence="7">
    <location>
        <begin position="382"/>
        <end position="391"/>
    </location>
</feature>
<feature type="domain" description="G-patch" evidence="9">
    <location>
        <begin position="506"/>
        <end position="552"/>
    </location>
</feature>
<dbReference type="InterPro" id="IPR012677">
    <property type="entry name" value="Nucleotide-bd_a/b_plait_sf"/>
</dbReference>
<comment type="subcellular location">
    <subcellularLocation>
        <location evidence="1">Nucleus</location>
    </subcellularLocation>
</comment>
<evidence type="ECO:0000313" key="11">
    <source>
        <dbReference type="WBParaSite" id="maker-uti_cns_0000324-snap-gene-0.2-mRNA-1"/>
    </source>
</evidence>
<dbReference type="InterPro" id="IPR036869">
    <property type="entry name" value="J_dom_sf"/>
</dbReference>
<sequence>LICYLALQDISSNMDTPIQNEDLYKLLNIDENATEKEITKAYRTAALKVHPDKNPDDPLAAQRFRRLSEALQLLTDAAARAAYDKVRRGRQAAAERARALGVGRRRFKEQLEAAEAAAAAAESATSASGRSRQEDEASLEREKQRLRRELNDVLAREQELLRQELRQAAADKDKDNLPTIKLTWRGDQDDCSSQSEASLKSLCSSFGEVVTLLYRPGKASSKKSSRGGSGGVAIVEFRRHDDADSGSSGLSAVWLQGQKQQHQQTPVPPAASAATTGDWLPTNQGRPSGDWLRKVTADDLIKMFSRGKRAHPGDDKNSTDDDNAASAAPTDDQYAQPTMDDDEEEMERFDMTGADWKYSMDPLAQRRRMSKKQAWAGVFASDSEDEDDDDAFGNRRGFGNRRRRGGGAGRDRAGGPISFVSGGVKGGQSAMDDDDDEGGRGAAADEAGGGDITDESDEEMLSVRLIEQRQAERRQPQRPKQSANDRQRQQQQAQAEQGFGHWERHTRGIGMKLLEQMGYKQGKGLGKDLAGIVTPVQATKRKGKEAVGFYPEQSAPVPRRGNEETVTDATAKAASLAAAARYKRSQQQQQPRYAIKTREEILRDGAKKAPGGVPVLDNGAKVKVIDMTGPQQRVYDGYSALSRSAAGADDDALGSAAAEGQQQQGGQRRFDCPALMHNLARLADAAEAEIVRTDRQQREDRDKLASLRAETQRLQRGRRAVQLAELDSLIRLLDAYDSVANRGAGLPDVCDLAKKFLQSAPAAYRPLAAAMVTPAARRSLDGWQPLLEPGRGAACARLVREALAPANDSIDAILSESLLPQVRRALAQWSPRQPAEALALVQALRGQAPGIEDLINTVVKPALQRELQLWDPTRDPQPVHEWLQPWSAELALDAMHEQVLQKLGQCFGQWRPDDLSAKGVLTPWRGAVRPQLLAAFLQRHVLPKLIDCLSGMRIDPSGQPLEQWVWCKAWWDLLSPQQIASLLERGFFPGFHRALSAWLASPGVDMAQVAAWYAGWRDQLPPACLDLPGVQHQLGQALRLMDAAFSGQEPAAVVAAGAAAAAAAAATASSSSVAPQAQPATVVNYNHGLLGARDLLERRAQEHGIVFAPTGRRHHGKQ</sequence>
<dbReference type="InterPro" id="IPR045211">
    <property type="entry name" value="TFP11/STIP/Ntr1"/>
</dbReference>
<organism evidence="10 11">
    <name type="scientific">Macrostomum lignano</name>
    <dbReference type="NCBI Taxonomy" id="282301"/>
    <lineage>
        <taxon>Eukaryota</taxon>
        <taxon>Metazoa</taxon>
        <taxon>Spiralia</taxon>
        <taxon>Lophotrochozoa</taxon>
        <taxon>Platyhelminthes</taxon>
        <taxon>Rhabditophora</taxon>
        <taxon>Macrostomorpha</taxon>
        <taxon>Macrostomida</taxon>
        <taxon>Macrostomidae</taxon>
        <taxon>Macrostomum</taxon>
    </lineage>
</organism>
<feature type="region of interest" description="Disordered" evidence="7">
    <location>
        <begin position="305"/>
        <end position="345"/>
    </location>
</feature>
<keyword evidence="10" id="KW-1185">Reference proteome</keyword>
<evidence type="ECO:0000256" key="3">
    <source>
        <dbReference type="ARBA" id="ARBA00022664"/>
    </source>
</evidence>
<evidence type="ECO:0000256" key="2">
    <source>
        <dbReference type="ARBA" id="ARBA00010900"/>
    </source>
</evidence>
<dbReference type="PROSITE" id="PS50076">
    <property type="entry name" value="DNAJ_2"/>
    <property type="match status" value="1"/>
</dbReference>
<feature type="region of interest" description="Disordered" evidence="7">
    <location>
        <begin position="255"/>
        <end position="292"/>
    </location>
</feature>
<dbReference type="GO" id="GO:0003676">
    <property type="term" value="F:nucleic acid binding"/>
    <property type="evidence" value="ECO:0007669"/>
    <property type="project" value="InterPro"/>
</dbReference>
<keyword evidence="5" id="KW-0508">mRNA splicing</keyword>
<evidence type="ECO:0000256" key="4">
    <source>
        <dbReference type="ARBA" id="ARBA00022728"/>
    </source>
</evidence>
<feature type="compositionally biased region" description="Basic and acidic residues" evidence="7">
    <location>
        <begin position="131"/>
        <end position="142"/>
    </location>
</feature>
<dbReference type="PRINTS" id="PR00625">
    <property type="entry name" value="JDOMAIN"/>
</dbReference>
<accession>A0A1I8FY55</accession>
<dbReference type="GO" id="GO:0000390">
    <property type="term" value="P:spliceosomal complex disassembly"/>
    <property type="evidence" value="ECO:0007669"/>
    <property type="project" value="InterPro"/>
</dbReference>
<dbReference type="PROSITE" id="PS50174">
    <property type="entry name" value="G_PATCH"/>
    <property type="match status" value="1"/>
</dbReference>
<evidence type="ECO:0000256" key="1">
    <source>
        <dbReference type="ARBA" id="ARBA00004123"/>
    </source>
</evidence>
<evidence type="ECO:0000256" key="5">
    <source>
        <dbReference type="ARBA" id="ARBA00023187"/>
    </source>
</evidence>